<dbReference type="Gene3D" id="1.10.760.10">
    <property type="entry name" value="Cytochrome c-like domain"/>
    <property type="match status" value="1"/>
</dbReference>
<protein>
    <submittedName>
        <fullName evidence="8">C-type cytochrome</fullName>
    </submittedName>
</protein>
<dbReference type="Pfam" id="PF13442">
    <property type="entry name" value="Cytochrome_CBB3"/>
    <property type="match status" value="1"/>
</dbReference>
<evidence type="ECO:0000256" key="2">
    <source>
        <dbReference type="ARBA" id="ARBA00022723"/>
    </source>
</evidence>
<dbReference type="EMBL" id="JACOFX010000011">
    <property type="protein sequence ID" value="MBC3909713.1"/>
    <property type="molecule type" value="Genomic_DNA"/>
</dbReference>
<evidence type="ECO:0000256" key="1">
    <source>
        <dbReference type="ARBA" id="ARBA00022617"/>
    </source>
</evidence>
<gene>
    <name evidence="8" type="ORF">H8L47_19280</name>
</gene>
<accession>A0ABR6ZDB7</accession>
<keyword evidence="9" id="KW-1185">Reference proteome</keyword>
<feature type="signal peptide" evidence="6">
    <location>
        <begin position="1"/>
        <end position="23"/>
    </location>
</feature>
<evidence type="ECO:0000256" key="6">
    <source>
        <dbReference type="SAM" id="SignalP"/>
    </source>
</evidence>
<reference evidence="8 9" key="1">
    <citation type="submission" date="2020-08" db="EMBL/GenBank/DDBJ databases">
        <title>Novel species isolated from subtropical streams in China.</title>
        <authorList>
            <person name="Lu H."/>
        </authorList>
    </citation>
    <scope>NUCLEOTIDE SEQUENCE [LARGE SCALE GENOMIC DNA]</scope>
    <source>
        <strain evidence="8 9">NL8W</strain>
    </source>
</reference>
<evidence type="ECO:0000259" key="7">
    <source>
        <dbReference type="PROSITE" id="PS51007"/>
    </source>
</evidence>
<evidence type="ECO:0000313" key="9">
    <source>
        <dbReference type="Proteomes" id="UP000646911"/>
    </source>
</evidence>
<feature type="chain" id="PRO_5045400010" evidence="6">
    <location>
        <begin position="24"/>
        <end position="433"/>
    </location>
</feature>
<evidence type="ECO:0000256" key="5">
    <source>
        <dbReference type="SAM" id="MobiDB-lite"/>
    </source>
</evidence>
<dbReference type="PROSITE" id="PS51007">
    <property type="entry name" value="CYTC"/>
    <property type="match status" value="1"/>
</dbReference>
<sequence length="433" mass="46771">MKARLWTTLSVLLWLFCADIANAADDQDWQRGQAMYQKGSNGQAACARCHGNQGQGREEGGLRAPPLAGKPDRQHLERALFQGVGSNGQPLHPLMPRYHIDAASLDDLLAYLNVIGKDTPGLADTALRVGVSLPDKAYGAAIQAGLNRAFDQVANGLYGRKLELIVNPAPDQVFVEVARLQTRHSATEARVLPDIGALPLPGVVNFSDALAPNSFKLLPSLREQASTLLTQAAIDYRGNAPANKAIQQLTLIYDLDNDPGLHTLLKELRAQARTNHQSLREQIWSAKVRKPGEAVIYLGNAANLHEVMARTGDGLVYASAIHIGEASLQLPPAQAARLRLLLPWHTSSPMFDLPAAYGDAAYAAGMVLIEALKRSGRQLGHAELLQQLNQLRDFTVAGFGKISFHPGQQHGTHGGQLLAADAVHGVFTVLRSW</sequence>
<dbReference type="SUPFAM" id="SSF53822">
    <property type="entry name" value="Periplasmic binding protein-like I"/>
    <property type="match status" value="1"/>
</dbReference>
<keyword evidence="2 4" id="KW-0479">Metal-binding</keyword>
<dbReference type="SUPFAM" id="SSF46626">
    <property type="entry name" value="Cytochrome c"/>
    <property type="match status" value="1"/>
</dbReference>
<evidence type="ECO:0000256" key="4">
    <source>
        <dbReference type="PROSITE-ProRule" id="PRU00433"/>
    </source>
</evidence>
<comment type="caution">
    <text evidence="8">The sequence shown here is derived from an EMBL/GenBank/DDBJ whole genome shotgun (WGS) entry which is preliminary data.</text>
</comment>
<evidence type="ECO:0000313" key="8">
    <source>
        <dbReference type="EMBL" id="MBC3909713.1"/>
    </source>
</evidence>
<keyword evidence="6" id="KW-0732">Signal</keyword>
<keyword evidence="1 4" id="KW-0349">Heme</keyword>
<dbReference type="RefSeq" id="WP_186955231.1">
    <property type="nucleotide sequence ID" value="NZ_JACOFX010000011.1"/>
</dbReference>
<feature type="region of interest" description="Disordered" evidence="5">
    <location>
        <begin position="48"/>
        <end position="68"/>
    </location>
</feature>
<dbReference type="Proteomes" id="UP000646911">
    <property type="component" value="Unassembled WGS sequence"/>
</dbReference>
<name>A0ABR6ZDB7_9BURK</name>
<proteinExistence type="predicted"/>
<organism evidence="8 9">
    <name type="scientific">Undibacterium umbellatum</name>
    <dbReference type="NCBI Taxonomy" id="2762300"/>
    <lineage>
        <taxon>Bacteria</taxon>
        <taxon>Pseudomonadati</taxon>
        <taxon>Pseudomonadota</taxon>
        <taxon>Betaproteobacteria</taxon>
        <taxon>Burkholderiales</taxon>
        <taxon>Oxalobacteraceae</taxon>
        <taxon>Undibacterium</taxon>
    </lineage>
</organism>
<dbReference type="InterPro" id="IPR009056">
    <property type="entry name" value="Cyt_c-like_dom"/>
</dbReference>
<dbReference type="InterPro" id="IPR028082">
    <property type="entry name" value="Peripla_BP_I"/>
</dbReference>
<evidence type="ECO:0000256" key="3">
    <source>
        <dbReference type="ARBA" id="ARBA00023004"/>
    </source>
</evidence>
<feature type="domain" description="Cytochrome c" evidence="7">
    <location>
        <begin position="27"/>
        <end position="116"/>
    </location>
</feature>
<dbReference type="InterPro" id="IPR036909">
    <property type="entry name" value="Cyt_c-like_dom_sf"/>
</dbReference>
<keyword evidence="3 4" id="KW-0408">Iron</keyword>
<dbReference type="Gene3D" id="3.40.50.2300">
    <property type="match status" value="1"/>
</dbReference>